<keyword evidence="3" id="KW-1185">Reference proteome</keyword>
<accession>A0A0C3S2H9</accession>
<feature type="compositionally biased region" description="Low complexity" evidence="1">
    <location>
        <begin position="147"/>
        <end position="156"/>
    </location>
</feature>
<name>A0A0C3S2H9_PHLG1</name>
<evidence type="ECO:0000313" key="3">
    <source>
        <dbReference type="Proteomes" id="UP000053257"/>
    </source>
</evidence>
<proteinExistence type="predicted"/>
<dbReference type="Proteomes" id="UP000053257">
    <property type="component" value="Unassembled WGS sequence"/>
</dbReference>
<feature type="region of interest" description="Disordered" evidence="1">
    <location>
        <begin position="47"/>
        <end position="82"/>
    </location>
</feature>
<dbReference type="AlphaFoldDB" id="A0A0C3S2H9"/>
<dbReference type="EMBL" id="KN840598">
    <property type="protein sequence ID" value="KIP03832.1"/>
    <property type="molecule type" value="Genomic_DNA"/>
</dbReference>
<reference evidence="2 3" key="1">
    <citation type="journal article" date="2014" name="PLoS Genet.">
        <title>Analysis of the Phlebiopsis gigantea genome, transcriptome and secretome provides insight into its pioneer colonization strategies of wood.</title>
        <authorList>
            <person name="Hori C."/>
            <person name="Ishida T."/>
            <person name="Igarashi K."/>
            <person name="Samejima M."/>
            <person name="Suzuki H."/>
            <person name="Master E."/>
            <person name="Ferreira P."/>
            <person name="Ruiz-Duenas F.J."/>
            <person name="Held B."/>
            <person name="Canessa P."/>
            <person name="Larrondo L.F."/>
            <person name="Schmoll M."/>
            <person name="Druzhinina I.S."/>
            <person name="Kubicek C.P."/>
            <person name="Gaskell J.A."/>
            <person name="Kersten P."/>
            <person name="St John F."/>
            <person name="Glasner J."/>
            <person name="Sabat G."/>
            <person name="Splinter BonDurant S."/>
            <person name="Syed K."/>
            <person name="Yadav J."/>
            <person name="Mgbeahuruike A.C."/>
            <person name="Kovalchuk A."/>
            <person name="Asiegbu F.O."/>
            <person name="Lackner G."/>
            <person name="Hoffmeister D."/>
            <person name="Rencoret J."/>
            <person name="Gutierrez A."/>
            <person name="Sun H."/>
            <person name="Lindquist E."/>
            <person name="Barry K."/>
            <person name="Riley R."/>
            <person name="Grigoriev I.V."/>
            <person name="Henrissat B."/>
            <person name="Kues U."/>
            <person name="Berka R.M."/>
            <person name="Martinez A.T."/>
            <person name="Covert S.F."/>
            <person name="Blanchette R.A."/>
            <person name="Cullen D."/>
        </authorList>
    </citation>
    <scope>NUCLEOTIDE SEQUENCE [LARGE SCALE GENOMIC DNA]</scope>
    <source>
        <strain evidence="2 3">11061_1 CR5-6</strain>
    </source>
</reference>
<evidence type="ECO:0000313" key="2">
    <source>
        <dbReference type="EMBL" id="KIP03832.1"/>
    </source>
</evidence>
<sequence length="191" mass="20483">MYVPNPNLMERPEPTRGSRRRLYALHPCVSLRAHSLCNVFTPGASSLGTSSEPVDGARSVSEPCDVLGHTPRAGESTQQNRPAALQRNLRRTNLRSATVLPNTARAFPPQRAHRVRRPAHPWATSARTSASCIPIRPISGSHVRVVSGPGNSSSRGLGSGGYGLKSGENLSGYHSKENNPERISVAHAALD</sequence>
<evidence type="ECO:0000256" key="1">
    <source>
        <dbReference type="SAM" id="MobiDB-lite"/>
    </source>
</evidence>
<feature type="region of interest" description="Disordered" evidence="1">
    <location>
        <begin position="147"/>
        <end position="191"/>
    </location>
</feature>
<organism evidence="2 3">
    <name type="scientific">Phlebiopsis gigantea (strain 11061_1 CR5-6)</name>
    <name type="common">White-rot fungus</name>
    <name type="synonym">Peniophora gigantea</name>
    <dbReference type="NCBI Taxonomy" id="745531"/>
    <lineage>
        <taxon>Eukaryota</taxon>
        <taxon>Fungi</taxon>
        <taxon>Dikarya</taxon>
        <taxon>Basidiomycota</taxon>
        <taxon>Agaricomycotina</taxon>
        <taxon>Agaricomycetes</taxon>
        <taxon>Polyporales</taxon>
        <taxon>Phanerochaetaceae</taxon>
        <taxon>Phlebiopsis</taxon>
    </lineage>
</organism>
<dbReference type="HOGENOM" id="CLU_1421886_0_0_1"/>
<protein>
    <submittedName>
        <fullName evidence="2">Uncharacterized protein</fullName>
    </submittedName>
</protein>
<gene>
    <name evidence="2" type="ORF">PHLGIDRAFT_222891</name>
</gene>